<dbReference type="RefSeq" id="WP_187072790.1">
    <property type="nucleotide sequence ID" value="NZ_JACRYL010000019.1"/>
</dbReference>
<name>A0ABR7KW71_9SPHI</name>
<keyword evidence="6 8" id="KW-0472">Membrane</keyword>
<gene>
    <name evidence="13" type="ORF">H7U22_18235</name>
</gene>
<keyword evidence="2 8" id="KW-0813">Transport</keyword>
<dbReference type="Gene3D" id="2.60.40.1120">
    <property type="entry name" value="Carboxypeptidase-like, regulatory domain"/>
    <property type="match status" value="1"/>
</dbReference>
<organism evidence="13 14">
    <name type="scientific">Pedobacter fastidiosus</name>
    <dbReference type="NCBI Taxonomy" id="2765361"/>
    <lineage>
        <taxon>Bacteria</taxon>
        <taxon>Pseudomonadati</taxon>
        <taxon>Bacteroidota</taxon>
        <taxon>Sphingobacteriia</taxon>
        <taxon>Sphingobacteriales</taxon>
        <taxon>Sphingobacteriaceae</taxon>
        <taxon>Pedobacter</taxon>
    </lineage>
</organism>
<comment type="caution">
    <text evidence="13">The sequence shown here is derived from an EMBL/GenBank/DDBJ whole genome shotgun (WGS) entry which is preliminary data.</text>
</comment>
<dbReference type="PANTHER" id="PTHR30069:SF29">
    <property type="entry name" value="HEMOGLOBIN AND HEMOGLOBIN-HAPTOGLOBIN-BINDING PROTEIN 1-RELATED"/>
    <property type="match status" value="1"/>
</dbReference>
<dbReference type="Gene3D" id="2.170.130.10">
    <property type="entry name" value="TonB-dependent receptor, plug domain"/>
    <property type="match status" value="1"/>
</dbReference>
<dbReference type="Proteomes" id="UP000652755">
    <property type="component" value="Unassembled WGS sequence"/>
</dbReference>
<dbReference type="EMBL" id="JACRYL010000019">
    <property type="protein sequence ID" value="MBC6112365.1"/>
    <property type="molecule type" value="Genomic_DNA"/>
</dbReference>
<dbReference type="InterPro" id="IPR039426">
    <property type="entry name" value="TonB-dep_rcpt-like"/>
</dbReference>
<feature type="region of interest" description="Disordered" evidence="9">
    <location>
        <begin position="798"/>
        <end position="822"/>
    </location>
</feature>
<feature type="domain" description="Outer membrane protein beta-barrel" evidence="12">
    <location>
        <begin position="386"/>
        <end position="785"/>
    </location>
</feature>
<dbReference type="SUPFAM" id="SSF56935">
    <property type="entry name" value="Porins"/>
    <property type="match status" value="1"/>
</dbReference>
<keyword evidence="5 10" id="KW-0732">Signal</keyword>
<keyword evidence="3 8" id="KW-1134">Transmembrane beta strand</keyword>
<evidence type="ECO:0000256" key="6">
    <source>
        <dbReference type="ARBA" id="ARBA00023136"/>
    </source>
</evidence>
<keyword evidence="14" id="KW-1185">Reference proteome</keyword>
<dbReference type="InterPro" id="IPR037066">
    <property type="entry name" value="Plug_dom_sf"/>
</dbReference>
<feature type="signal peptide" evidence="10">
    <location>
        <begin position="1"/>
        <end position="19"/>
    </location>
</feature>
<dbReference type="PROSITE" id="PS52016">
    <property type="entry name" value="TONB_DEPENDENT_REC_3"/>
    <property type="match status" value="1"/>
</dbReference>
<protein>
    <submittedName>
        <fullName evidence="13">TonB-dependent receptor</fullName>
    </submittedName>
</protein>
<dbReference type="InterPro" id="IPR012910">
    <property type="entry name" value="Plug_dom"/>
</dbReference>
<dbReference type="InterPro" id="IPR041700">
    <property type="entry name" value="OMP_b-brl_3"/>
</dbReference>
<evidence type="ECO:0000256" key="8">
    <source>
        <dbReference type="PROSITE-ProRule" id="PRU01360"/>
    </source>
</evidence>
<dbReference type="InterPro" id="IPR008969">
    <property type="entry name" value="CarboxyPept-like_regulatory"/>
</dbReference>
<keyword evidence="13" id="KW-0675">Receptor</keyword>
<dbReference type="Pfam" id="PF14905">
    <property type="entry name" value="OMP_b-brl_3"/>
    <property type="match status" value="1"/>
</dbReference>
<dbReference type="Gene3D" id="2.40.170.20">
    <property type="entry name" value="TonB-dependent receptor, beta-barrel domain"/>
    <property type="match status" value="1"/>
</dbReference>
<evidence type="ECO:0000313" key="13">
    <source>
        <dbReference type="EMBL" id="MBC6112365.1"/>
    </source>
</evidence>
<dbReference type="Pfam" id="PF07715">
    <property type="entry name" value="Plug"/>
    <property type="match status" value="1"/>
</dbReference>
<evidence type="ECO:0000256" key="2">
    <source>
        <dbReference type="ARBA" id="ARBA00022448"/>
    </source>
</evidence>
<evidence type="ECO:0000256" key="10">
    <source>
        <dbReference type="SAM" id="SignalP"/>
    </source>
</evidence>
<proteinExistence type="inferred from homology"/>
<evidence type="ECO:0000259" key="12">
    <source>
        <dbReference type="Pfam" id="PF14905"/>
    </source>
</evidence>
<dbReference type="Pfam" id="PF13620">
    <property type="entry name" value="CarboxypepD_reg"/>
    <property type="match status" value="1"/>
</dbReference>
<dbReference type="SUPFAM" id="SSF49464">
    <property type="entry name" value="Carboxypeptidase regulatory domain-like"/>
    <property type="match status" value="1"/>
</dbReference>
<dbReference type="PANTHER" id="PTHR30069">
    <property type="entry name" value="TONB-DEPENDENT OUTER MEMBRANE RECEPTOR"/>
    <property type="match status" value="1"/>
</dbReference>
<keyword evidence="4 8" id="KW-0812">Transmembrane</keyword>
<sequence length="822" mass="89326">MKQLLLLSLILLTLFTAKAQFPTGGFGGGAKKSTVTGRITATILDSITKKPIDYATVSLVNAKDNKSVNGGVTDEKGKLTLQNVSPDSYKLMIGFMGYKTKSVTITTTPAKPDFNFGTIYITSTENTLADVQVQGTKAIIENKIDRMVYNAEADGTNAGGDATDVMRKVPMLSVDPTGNIQLRGAAVRVLINGKPSGTMASSVSDALKMIPAEQIKSVEVITSPSAKYDAEGSGGIINIITKKSNAQGVSGSISTAVGTRQNNGAFNLTAKTGRLSVNTSLGTNLSYAQNSTTAFITNTVYANGTVNNIAQDGVSKWSRNGYNGSVGLDYDFNAYNNISTTAKFNNFSNGGPGSSSYVINGFPSTNISDMDMTFSNLDWNVDYRKTSKKEGEEFSISAQLSTGRTPTSFSNIFIPGGATTGVERISNNTGKNNEYTAQTDYTYPFSKAVVLEVGAKGIFRDIKSQFDVSAQDFDYNQNVGAGYGVISFDLTKKIKVKGGLRAEYTQIDFNTQSSGIQKNDYFNLFPSVIVSRNLKGSTTIKLSYNRRVQRPTQSYLNPFRNESDQFNVQQGNPQLNPELSDNFELGYSTFIKGSVINASVFYRRTGGVIESSISPIKELNSTTNTLIDKTLTSYINVGTAETYGFNLFASYNIKPKWTLMTNFAGNTYSVTNNETNINTGTFFNFNWFVRSAYGFGKGYNFEVFNIITSKKRTYQGSTDPFYIYGGSIKKDILNKKGSIGLNVLNPFTKDLHIKTVNNAVNATGTIYQSANIYYPLRSFGVNFSYSFGKLKFTEKKKIKNDDVKQDQQQQGGGGTGMGGVQN</sequence>
<feature type="domain" description="TonB-dependent receptor plug" evidence="11">
    <location>
        <begin position="148"/>
        <end position="236"/>
    </location>
</feature>
<evidence type="ECO:0000256" key="4">
    <source>
        <dbReference type="ARBA" id="ARBA00022692"/>
    </source>
</evidence>
<comment type="subcellular location">
    <subcellularLocation>
        <location evidence="1 8">Cell outer membrane</location>
        <topology evidence="1 8">Multi-pass membrane protein</topology>
    </subcellularLocation>
</comment>
<feature type="compositionally biased region" description="Gly residues" evidence="9">
    <location>
        <begin position="810"/>
        <end position="822"/>
    </location>
</feature>
<reference evidence="13 14" key="1">
    <citation type="submission" date="2020-08" db="EMBL/GenBank/DDBJ databases">
        <authorList>
            <person name="Sun Q."/>
            <person name="Inoue M."/>
        </authorList>
    </citation>
    <scope>NUCLEOTIDE SEQUENCE [LARGE SCALE GENOMIC DNA]</scope>
    <source>
        <strain evidence="13 14">CCM 8938</strain>
    </source>
</reference>
<evidence type="ECO:0000256" key="5">
    <source>
        <dbReference type="ARBA" id="ARBA00022729"/>
    </source>
</evidence>
<evidence type="ECO:0000313" key="14">
    <source>
        <dbReference type="Proteomes" id="UP000652755"/>
    </source>
</evidence>
<evidence type="ECO:0000256" key="7">
    <source>
        <dbReference type="ARBA" id="ARBA00023237"/>
    </source>
</evidence>
<evidence type="ECO:0000256" key="1">
    <source>
        <dbReference type="ARBA" id="ARBA00004571"/>
    </source>
</evidence>
<accession>A0ABR7KW71</accession>
<keyword evidence="7 8" id="KW-0998">Cell outer membrane</keyword>
<comment type="similarity">
    <text evidence="8">Belongs to the TonB-dependent receptor family.</text>
</comment>
<evidence type="ECO:0000256" key="3">
    <source>
        <dbReference type="ARBA" id="ARBA00022452"/>
    </source>
</evidence>
<evidence type="ECO:0000256" key="9">
    <source>
        <dbReference type="SAM" id="MobiDB-lite"/>
    </source>
</evidence>
<evidence type="ECO:0000259" key="11">
    <source>
        <dbReference type="Pfam" id="PF07715"/>
    </source>
</evidence>
<dbReference type="InterPro" id="IPR036942">
    <property type="entry name" value="Beta-barrel_TonB_sf"/>
</dbReference>
<feature type="chain" id="PRO_5045682088" evidence="10">
    <location>
        <begin position="20"/>
        <end position="822"/>
    </location>
</feature>